<keyword evidence="2" id="KW-1185">Reference proteome</keyword>
<evidence type="ECO:0000313" key="2">
    <source>
        <dbReference type="Proteomes" id="UP000011704"/>
    </source>
</evidence>
<dbReference type="HOGENOM" id="CLU_3009686_0_0_0"/>
<dbReference type="EMBL" id="CAQJ01000079">
    <property type="protein sequence ID" value="CCQ91491.1"/>
    <property type="molecule type" value="Genomic_DNA"/>
</dbReference>
<comment type="caution">
    <text evidence="1">The sequence shown here is derived from an EMBL/GenBank/DDBJ whole genome shotgun (WGS) entry which is preliminary data.</text>
</comment>
<reference evidence="1 2" key="1">
    <citation type="journal article" date="2013" name="Front. Microbiol.">
        <title>The genome of Nitrospina gracilis illuminates the metabolism and evolution of the major marine nitrite oxidizer.</title>
        <authorList>
            <person name="Luecker S."/>
            <person name="Nowka B."/>
            <person name="Rattei T."/>
            <person name="Spieck E."/>
            <person name="and Daims H."/>
        </authorList>
    </citation>
    <scope>NUCLEOTIDE SEQUENCE [LARGE SCALE GENOMIC DNA]</scope>
    <source>
        <strain evidence="1 2">3/211</strain>
    </source>
</reference>
<dbReference type="InParanoid" id="M1Z0I1"/>
<protein>
    <submittedName>
        <fullName evidence="1">Uncharacterized protein</fullName>
    </submittedName>
</protein>
<sequence>MSSTILKPKKRTHAFTKLIIPILFKGKKAILTFSIEIEGEIGETPILFSTYRAHSL</sequence>
<dbReference type="AlphaFoldDB" id="M1Z0I1"/>
<gene>
    <name evidence="1" type="ORF">NITGR_710013</name>
</gene>
<name>M1Z0I1_NITG3</name>
<accession>M1Z0I1</accession>
<organism evidence="1 2">
    <name type="scientific">Nitrospina gracilis (strain 3/211)</name>
    <dbReference type="NCBI Taxonomy" id="1266370"/>
    <lineage>
        <taxon>Bacteria</taxon>
        <taxon>Pseudomonadati</taxon>
        <taxon>Nitrospinota/Tectimicrobiota group</taxon>
        <taxon>Nitrospinota</taxon>
        <taxon>Nitrospinia</taxon>
        <taxon>Nitrospinales</taxon>
        <taxon>Nitrospinaceae</taxon>
        <taxon>Nitrospina</taxon>
    </lineage>
</organism>
<evidence type="ECO:0000313" key="1">
    <source>
        <dbReference type="EMBL" id="CCQ91491.1"/>
    </source>
</evidence>
<proteinExistence type="predicted"/>
<dbReference type="Proteomes" id="UP000011704">
    <property type="component" value="Unassembled WGS sequence"/>
</dbReference>